<accession>A0A1G8YIA8</accession>
<reference evidence="2" key="1">
    <citation type="submission" date="2016-10" db="EMBL/GenBank/DDBJ databases">
        <authorList>
            <person name="Varghese N."/>
            <person name="Submissions S."/>
        </authorList>
    </citation>
    <scope>NUCLEOTIDE SEQUENCE [LARGE SCALE GENOMIC DNA]</scope>
    <source>
        <strain evidence="2">B4,CECT 8067,JCM 17497</strain>
    </source>
</reference>
<organism evidence="1 2">
    <name type="scientific">Natronorubrum texcoconense</name>
    <dbReference type="NCBI Taxonomy" id="1095776"/>
    <lineage>
        <taxon>Archaea</taxon>
        <taxon>Methanobacteriati</taxon>
        <taxon>Methanobacteriota</taxon>
        <taxon>Stenosarchaea group</taxon>
        <taxon>Halobacteria</taxon>
        <taxon>Halobacteriales</taxon>
        <taxon>Natrialbaceae</taxon>
        <taxon>Natronorubrum</taxon>
    </lineage>
</organism>
<dbReference type="STRING" id="1095776.SAMN04515672_2153"/>
<gene>
    <name evidence="1" type="ORF">SAMN04515672_2153</name>
</gene>
<dbReference type="Proteomes" id="UP000198882">
    <property type="component" value="Unassembled WGS sequence"/>
</dbReference>
<name>A0A1G8YIA8_9EURY</name>
<evidence type="ECO:0000313" key="2">
    <source>
        <dbReference type="Proteomes" id="UP000198882"/>
    </source>
</evidence>
<keyword evidence="2" id="KW-1185">Reference proteome</keyword>
<protein>
    <submittedName>
        <fullName evidence="1">Uncharacterized protein</fullName>
    </submittedName>
</protein>
<dbReference type="EMBL" id="FNFE01000002">
    <property type="protein sequence ID" value="SDK01830.1"/>
    <property type="molecule type" value="Genomic_DNA"/>
</dbReference>
<dbReference type="AlphaFoldDB" id="A0A1G8YIA8"/>
<evidence type="ECO:0000313" key="1">
    <source>
        <dbReference type="EMBL" id="SDK01830.1"/>
    </source>
</evidence>
<dbReference type="OrthoDB" id="199024at2157"/>
<sequence>MSNAFQTAVKPAVHHTERHDAIDRLIDENERTNLSIIVQMGGLRASFRRQALEGLADCNATDELEELAEETAIEPSLRRRAAALR</sequence>
<dbReference type="RefSeq" id="WP_090305561.1">
    <property type="nucleotide sequence ID" value="NZ_FNFE01000002.1"/>
</dbReference>
<proteinExistence type="predicted"/>